<keyword evidence="2" id="KW-1133">Transmembrane helix</keyword>
<evidence type="ECO:0000313" key="3">
    <source>
        <dbReference type="EMBL" id="QLH76749.1"/>
    </source>
</evidence>
<dbReference type="KEGG" id="hrr:HZS55_05275"/>
<feature type="transmembrane region" description="Helical" evidence="2">
    <location>
        <begin position="47"/>
        <end position="73"/>
    </location>
</feature>
<proteinExistence type="predicted"/>
<gene>
    <name evidence="3" type="ORF">HZS55_05275</name>
</gene>
<keyword evidence="2" id="KW-0812">Transmembrane</keyword>
<dbReference type="AlphaFoldDB" id="A0A7D5T4A7"/>
<protein>
    <submittedName>
        <fullName evidence="3">Uncharacterized protein</fullName>
    </submittedName>
</protein>
<reference evidence="3 4" key="1">
    <citation type="submission" date="2020-07" db="EMBL/GenBank/DDBJ databases">
        <title>Halosimplex pelagicum sp. nov. and Halosimplex rubrum sp. nov., isolated from salted brown alga Laminaria, and emended description of the genus Halosimplex.</title>
        <authorList>
            <person name="Cui H."/>
        </authorList>
    </citation>
    <scope>NUCLEOTIDE SEQUENCE [LARGE SCALE GENOMIC DNA]</scope>
    <source>
        <strain evidence="3 4">R27</strain>
    </source>
</reference>
<feature type="region of interest" description="Disordered" evidence="1">
    <location>
        <begin position="1"/>
        <end position="30"/>
    </location>
</feature>
<organism evidence="3 4">
    <name type="scientific">Halosimplex rubrum</name>
    <dbReference type="NCBI Taxonomy" id="869889"/>
    <lineage>
        <taxon>Archaea</taxon>
        <taxon>Methanobacteriati</taxon>
        <taxon>Methanobacteriota</taxon>
        <taxon>Stenosarchaea group</taxon>
        <taxon>Halobacteria</taxon>
        <taxon>Halobacteriales</taxon>
        <taxon>Haloarculaceae</taxon>
        <taxon>Halosimplex</taxon>
    </lineage>
</organism>
<dbReference type="OrthoDB" id="380386at2157"/>
<sequence length="109" mass="10912">MTDEDSPGDEPTGASNGADRPVSDGGVSAGLDDDELYEVVHDAVEDAILGVVGTLLLLGIGFVSLVSGVTAVVDATSTASFGIGLAVLAAGLVIFVTTLRGVLPVSRWI</sequence>
<keyword evidence="4" id="KW-1185">Reference proteome</keyword>
<dbReference type="RefSeq" id="WP_179910684.1">
    <property type="nucleotide sequence ID" value="NZ_CP058910.1"/>
</dbReference>
<keyword evidence="2" id="KW-0472">Membrane</keyword>
<dbReference type="EMBL" id="CP058910">
    <property type="protein sequence ID" value="QLH76749.1"/>
    <property type="molecule type" value="Genomic_DNA"/>
</dbReference>
<accession>A0A7D5T4A7</accession>
<evidence type="ECO:0000256" key="1">
    <source>
        <dbReference type="SAM" id="MobiDB-lite"/>
    </source>
</evidence>
<dbReference type="GeneID" id="56077252"/>
<evidence type="ECO:0000256" key="2">
    <source>
        <dbReference type="SAM" id="Phobius"/>
    </source>
</evidence>
<evidence type="ECO:0000313" key="4">
    <source>
        <dbReference type="Proteomes" id="UP000509667"/>
    </source>
</evidence>
<feature type="transmembrane region" description="Helical" evidence="2">
    <location>
        <begin position="79"/>
        <end position="103"/>
    </location>
</feature>
<dbReference type="Proteomes" id="UP000509667">
    <property type="component" value="Chromosome"/>
</dbReference>
<name>A0A7D5T4A7_9EURY</name>